<dbReference type="EMBL" id="AP012035">
    <property type="protein sequence ID" value="BAJ81341.1"/>
    <property type="molecule type" value="Genomic_DNA"/>
</dbReference>
<dbReference type="HOGENOM" id="CLU_062679_2_0_5"/>
<dbReference type="Proteomes" id="UP000007100">
    <property type="component" value="Chromosome"/>
</dbReference>
<evidence type="ECO:0000256" key="1">
    <source>
        <dbReference type="ARBA" id="ARBA00010424"/>
    </source>
</evidence>
<dbReference type="RefSeq" id="WP_007421431.1">
    <property type="nucleotide sequence ID" value="NC_015186.1"/>
</dbReference>
<dbReference type="SUPFAM" id="SSF102110">
    <property type="entry name" value="(2r)-phospho-3-sulfolactate synthase ComA"/>
    <property type="match status" value="1"/>
</dbReference>
<gene>
    <name evidence="2" type="ordered locus">ACMV_19940</name>
</gene>
<organism evidence="2 3">
    <name type="scientific">Acidiphilium multivorum (strain DSM 11245 / JCM 8867 / NBRC 100883 / AIU 301)</name>
    <dbReference type="NCBI Taxonomy" id="926570"/>
    <lineage>
        <taxon>Bacteria</taxon>
        <taxon>Pseudomonadati</taxon>
        <taxon>Pseudomonadota</taxon>
        <taxon>Alphaproteobacteria</taxon>
        <taxon>Acetobacterales</taxon>
        <taxon>Acidocellaceae</taxon>
        <taxon>Acidiphilium</taxon>
    </lineage>
</organism>
<dbReference type="OrthoDB" id="7809088at2"/>
<evidence type="ECO:0000313" key="2">
    <source>
        <dbReference type="EMBL" id="BAJ81341.1"/>
    </source>
</evidence>
<dbReference type="InterPro" id="IPR013785">
    <property type="entry name" value="Aldolase_TIM"/>
</dbReference>
<dbReference type="AlphaFoldDB" id="F0IZY1"/>
<name>F0IZY1_ACIMA</name>
<protein>
    <submittedName>
        <fullName evidence="2">Uncharacterized protein</fullName>
    </submittedName>
</protein>
<dbReference type="InterPro" id="IPR003830">
    <property type="entry name" value="ComA_synth"/>
</dbReference>
<reference evidence="2 3" key="1">
    <citation type="submission" date="2010-12" db="EMBL/GenBank/DDBJ databases">
        <title>Whole genome sequence of Acidiphilium multivorum AIU301.</title>
        <authorList>
            <person name="Narita-Yamada S."/>
            <person name="Nakamura S."/>
            <person name="Ito N."/>
            <person name="Takarada H."/>
            <person name="Katano Y."/>
            <person name="Nakazawa H."/>
            <person name="Hosoyama A."/>
            <person name="Yamada R."/>
            <person name="Fujita N."/>
        </authorList>
    </citation>
    <scope>NUCLEOTIDE SEQUENCE [LARGE SCALE GENOMIC DNA]</scope>
    <source>
        <strain evidence="3">DSM 11245 / JCM 8867 / AIU301</strain>
    </source>
</reference>
<dbReference type="Pfam" id="PF02679">
    <property type="entry name" value="ComA"/>
    <property type="match status" value="1"/>
</dbReference>
<dbReference type="Gene3D" id="3.20.20.70">
    <property type="entry name" value="Aldolase class I"/>
    <property type="match status" value="1"/>
</dbReference>
<proteinExistence type="inferred from homology"/>
<keyword evidence="3" id="KW-1185">Reference proteome</keyword>
<dbReference type="InterPro" id="IPR036112">
    <property type="entry name" value="ComA_synth_sf"/>
</dbReference>
<comment type="similarity">
    <text evidence="1">Belongs to the phosphosulfolactate synthase family.</text>
</comment>
<evidence type="ECO:0000313" key="3">
    <source>
        <dbReference type="Proteomes" id="UP000007100"/>
    </source>
</evidence>
<accession>F0IZY1</accession>
<dbReference type="KEGG" id="amv:ACMV_19940"/>
<sequence>MELALPRHNPKPRARGITAMIDFGPDTFGWTGPAAIHDLIACAGAYIDYAKIYALNSLLMPETTVKMIVATYADAGIMTYSGGILFEYAWQRGALDEMLSLLERIGIPMLEISENYVTLDDDERLRLIERFQSRGFEVIYEFGRKNPEAAFTVQELGRLVADVTDAGVAHVIVEQSEIDMLDADAMRTLVRQDWFASLLIETDPYRFPQQHAEMLNLYGPEINLANVTPGQVLRLEGLRQGIGRAVNYRLMA</sequence>